<evidence type="ECO:0000313" key="3">
    <source>
        <dbReference type="Proteomes" id="UP000257109"/>
    </source>
</evidence>
<evidence type="ECO:0000313" key="2">
    <source>
        <dbReference type="EMBL" id="RDX77436.1"/>
    </source>
</evidence>
<dbReference type="OrthoDB" id="2130367at2759"/>
<feature type="non-terminal residue" evidence="2">
    <location>
        <position position="1"/>
    </location>
</feature>
<dbReference type="AlphaFoldDB" id="A0A371FGM0"/>
<dbReference type="PANTHER" id="PTHR32018">
    <property type="entry name" value="RHAMNOGALACTURONATE LYASE FAMILY PROTEIN"/>
    <property type="match status" value="1"/>
</dbReference>
<dbReference type="InterPro" id="IPR014718">
    <property type="entry name" value="GH-type_carb-bd"/>
</dbReference>
<feature type="region of interest" description="Disordered" evidence="1">
    <location>
        <begin position="1"/>
        <end position="24"/>
    </location>
</feature>
<dbReference type="Pfam" id="PF06045">
    <property type="entry name" value="Rhamnogal_lyase"/>
    <property type="match status" value="1"/>
</dbReference>
<dbReference type="Gene3D" id="2.70.98.10">
    <property type="match status" value="1"/>
</dbReference>
<dbReference type="GO" id="GO:0030246">
    <property type="term" value="F:carbohydrate binding"/>
    <property type="evidence" value="ECO:0007669"/>
    <property type="project" value="InterPro"/>
</dbReference>
<dbReference type="STRING" id="157652.A0A371FGM0"/>
<evidence type="ECO:0000256" key="1">
    <source>
        <dbReference type="SAM" id="MobiDB-lite"/>
    </source>
</evidence>
<dbReference type="InterPro" id="IPR051850">
    <property type="entry name" value="Polysacch_Lyase_4"/>
</dbReference>
<name>A0A371FGM0_MUCPR</name>
<gene>
    <name evidence="2" type="ORF">CR513_42452</name>
</gene>
<dbReference type="InterPro" id="IPR010325">
    <property type="entry name" value="Rhamnogal_lyase"/>
</dbReference>
<accession>A0A371FGM0</accession>
<dbReference type="PANTHER" id="PTHR32018:SF6">
    <property type="entry name" value="RHAMNOGALACTURONAN ENDOLYASE"/>
    <property type="match status" value="1"/>
</dbReference>
<reference evidence="2" key="1">
    <citation type="submission" date="2018-05" db="EMBL/GenBank/DDBJ databases">
        <title>Draft genome of Mucuna pruriens seed.</title>
        <authorList>
            <person name="Nnadi N.E."/>
            <person name="Vos R."/>
            <person name="Hasami M.H."/>
            <person name="Devisetty U.K."/>
            <person name="Aguiy J.C."/>
        </authorList>
    </citation>
    <scope>NUCLEOTIDE SEQUENCE [LARGE SCALE GENOMIC DNA]</scope>
    <source>
        <strain evidence="2">JCA_2017</strain>
    </source>
</reference>
<dbReference type="Proteomes" id="UP000257109">
    <property type="component" value="Unassembled WGS sequence"/>
</dbReference>
<proteinExistence type="predicted"/>
<organism evidence="2 3">
    <name type="scientific">Mucuna pruriens</name>
    <name type="common">Velvet bean</name>
    <name type="synonym">Dolichos pruriens</name>
    <dbReference type="NCBI Taxonomy" id="157652"/>
    <lineage>
        <taxon>Eukaryota</taxon>
        <taxon>Viridiplantae</taxon>
        <taxon>Streptophyta</taxon>
        <taxon>Embryophyta</taxon>
        <taxon>Tracheophyta</taxon>
        <taxon>Spermatophyta</taxon>
        <taxon>Magnoliopsida</taxon>
        <taxon>eudicotyledons</taxon>
        <taxon>Gunneridae</taxon>
        <taxon>Pentapetalae</taxon>
        <taxon>rosids</taxon>
        <taxon>fabids</taxon>
        <taxon>Fabales</taxon>
        <taxon>Fabaceae</taxon>
        <taxon>Papilionoideae</taxon>
        <taxon>50 kb inversion clade</taxon>
        <taxon>NPAAA clade</taxon>
        <taxon>indigoferoid/millettioid clade</taxon>
        <taxon>Phaseoleae</taxon>
        <taxon>Mucuna</taxon>
    </lineage>
</organism>
<keyword evidence="3" id="KW-1185">Reference proteome</keyword>
<feature type="compositionally biased region" description="Polar residues" evidence="1">
    <location>
        <begin position="1"/>
        <end position="11"/>
    </location>
</feature>
<sequence length="146" mass="16642">MAISNSRQRNMPSMEDRERGESLAYPEAVLLTHPSNQQFKDEVDDKYQYSSENKDNSVHGWITEDNLAPEGFWMITPSNEFRNAGPIKQDLTSHVGPIFVYHNSAPNRAQFRSLWSDAVEQVPIITLKALTTPSPVILLFRAYVMT</sequence>
<dbReference type="EMBL" id="QJKJ01009172">
    <property type="protein sequence ID" value="RDX77436.1"/>
    <property type="molecule type" value="Genomic_DNA"/>
</dbReference>
<comment type="caution">
    <text evidence="2">The sequence shown here is derived from an EMBL/GenBank/DDBJ whole genome shotgun (WGS) entry which is preliminary data.</text>
</comment>
<protein>
    <submittedName>
        <fullName evidence="2">Uncharacterized protein</fullName>
    </submittedName>
</protein>